<name>A0A1X2LZ66_9MYCO</name>
<dbReference type="STRING" id="1430326.B8W66_02705"/>
<evidence type="ECO:0000313" key="1">
    <source>
        <dbReference type="EMBL" id="OSC42488.1"/>
    </source>
</evidence>
<keyword evidence="2" id="KW-1185">Reference proteome</keyword>
<gene>
    <name evidence="1" type="ORF">B8W66_02705</name>
</gene>
<proteinExistence type="predicted"/>
<dbReference type="RefSeq" id="WP_085323500.1">
    <property type="nucleotide sequence ID" value="NZ_NCXP01000002.1"/>
</dbReference>
<organism evidence="1 2">
    <name type="scientific">Mycobacterium decipiens</name>
    <dbReference type="NCBI Taxonomy" id="1430326"/>
    <lineage>
        <taxon>Bacteria</taxon>
        <taxon>Bacillati</taxon>
        <taxon>Actinomycetota</taxon>
        <taxon>Actinomycetes</taxon>
        <taxon>Mycobacteriales</taxon>
        <taxon>Mycobacteriaceae</taxon>
        <taxon>Mycobacterium</taxon>
    </lineage>
</organism>
<dbReference type="AlphaFoldDB" id="A0A1X2LZ66"/>
<accession>A0A1X2LZ66</accession>
<dbReference type="EMBL" id="NCXP01000002">
    <property type="protein sequence ID" value="OSC42488.1"/>
    <property type="molecule type" value="Genomic_DNA"/>
</dbReference>
<protein>
    <submittedName>
        <fullName evidence="1">Uncharacterized protein</fullName>
    </submittedName>
</protein>
<reference evidence="1 2" key="1">
    <citation type="submission" date="2017-04" db="EMBL/GenBank/DDBJ databases">
        <title>The new phylogeny of genus Mycobacterium.</title>
        <authorList>
            <person name="Tortoli E."/>
            <person name="Trovato A."/>
            <person name="Cirillo D.M."/>
        </authorList>
    </citation>
    <scope>NUCLEOTIDE SEQUENCE [LARGE SCALE GENOMIC DNA]</scope>
    <source>
        <strain evidence="1 2">TBL 1200985</strain>
    </source>
</reference>
<comment type="caution">
    <text evidence="1">The sequence shown here is derived from an EMBL/GenBank/DDBJ whole genome shotgun (WGS) entry which is preliminary data.</text>
</comment>
<evidence type="ECO:0000313" key="2">
    <source>
        <dbReference type="Proteomes" id="UP000193247"/>
    </source>
</evidence>
<dbReference type="Proteomes" id="UP000193247">
    <property type="component" value="Unassembled WGS sequence"/>
</dbReference>
<sequence length="78" mass="8966">MYQHAEGGIDRFRDDLFYATRTLVSASLFIQTAPVPFVRPHLGSHPDVIEEILHRWQAAGLHTPCQKRSAATKHRRCR</sequence>
<dbReference type="OrthoDB" id="3469560at2"/>